<dbReference type="Proteomes" id="UP001281147">
    <property type="component" value="Unassembled WGS sequence"/>
</dbReference>
<sequence>MSEVVRIWLNISAARRNTGKAPITISGTDEVIPSMTFAIYNTTETHFSDTLYPDPTKFDPERHLPDREEYKQETYGYLGWGQGQKPCRGFALGQVAGGHYRGLSFHDSAHRAVASMTNIRIVESWKAATTWEQPKPKRGGI</sequence>
<evidence type="ECO:0000313" key="1">
    <source>
        <dbReference type="EMBL" id="KAK3680325.1"/>
    </source>
</evidence>
<keyword evidence="2" id="KW-1185">Reference proteome</keyword>
<evidence type="ECO:0000313" key="2">
    <source>
        <dbReference type="Proteomes" id="UP001281147"/>
    </source>
</evidence>
<accession>A0ACC3M8Z6</accession>
<reference evidence="1" key="1">
    <citation type="submission" date="2023-07" db="EMBL/GenBank/DDBJ databases">
        <title>Black Yeasts Isolated from many extreme environments.</title>
        <authorList>
            <person name="Coleine C."/>
            <person name="Stajich J.E."/>
            <person name="Selbmann L."/>
        </authorList>
    </citation>
    <scope>NUCLEOTIDE SEQUENCE</scope>
    <source>
        <strain evidence="1">CCFEE 5714</strain>
    </source>
</reference>
<dbReference type="EMBL" id="JAUTXU010000475">
    <property type="protein sequence ID" value="KAK3680325.1"/>
    <property type="molecule type" value="Genomic_DNA"/>
</dbReference>
<name>A0ACC3M8Z6_9PEZI</name>
<organism evidence="1 2">
    <name type="scientific">Vermiconidia calcicola</name>
    <dbReference type="NCBI Taxonomy" id="1690605"/>
    <lineage>
        <taxon>Eukaryota</taxon>
        <taxon>Fungi</taxon>
        <taxon>Dikarya</taxon>
        <taxon>Ascomycota</taxon>
        <taxon>Pezizomycotina</taxon>
        <taxon>Dothideomycetes</taxon>
        <taxon>Dothideomycetidae</taxon>
        <taxon>Mycosphaerellales</taxon>
        <taxon>Extremaceae</taxon>
        <taxon>Vermiconidia</taxon>
    </lineage>
</organism>
<comment type="caution">
    <text evidence="1">The sequence shown here is derived from an EMBL/GenBank/DDBJ whole genome shotgun (WGS) entry which is preliminary data.</text>
</comment>
<gene>
    <name evidence="1" type="ORF">LTR37_021337</name>
</gene>
<protein>
    <submittedName>
        <fullName evidence="1">Uncharacterized protein</fullName>
    </submittedName>
</protein>
<proteinExistence type="predicted"/>